<sequence length="156" mass="15888">MIPTTLSKAVLSLRLLMVPAALAALWQLRALAPVGALVGASPTTRVLDGACWLAVFLPTAPLIANLAQADVPVEPAAAARHSACVMVVLVAGLALAAGARSSGLAWVVVVLCWGQAGVLLPASQLRACAAWAVRCAAAGCLLGVVQRLRRADVQPE</sequence>
<gene>
    <name evidence="1" type="primary">g11857</name>
    <name evidence="1" type="ORF">NpPPO83_00011857</name>
</gene>
<comment type="caution">
    <text evidence="1">The sequence shown here is derived from an EMBL/GenBank/DDBJ whole genome shotgun (WGS) entry which is preliminary data.</text>
</comment>
<evidence type="ECO:0000313" key="2">
    <source>
        <dbReference type="Proteomes" id="UP001165186"/>
    </source>
</evidence>
<name>A0ACB5SJI0_9PEZI</name>
<reference evidence="1" key="1">
    <citation type="submission" date="2024-09" db="EMBL/GenBank/DDBJ databases">
        <title>Draft Genome Sequences of Neofusicoccum parvum.</title>
        <authorList>
            <person name="Ashida A."/>
            <person name="Camagna M."/>
            <person name="Tanaka A."/>
            <person name="Takemoto D."/>
        </authorList>
    </citation>
    <scope>NUCLEOTIDE SEQUENCE</scope>
    <source>
        <strain evidence="1">PPO83</strain>
    </source>
</reference>
<dbReference type="EMBL" id="BSXG01000110">
    <property type="protein sequence ID" value="GME43634.1"/>
    <property type="molecule type" value="Genomic_DNA"/>
</dbReference>
<proteinExistence type="predicted"/>
<accession>A0ACB5SJI0</accession>
<organism evidence="1 2">
    <name type="scientific">Neofusicoccum parvum</name>
    <dbReference type="NCBI Taxonomy" id="310453"/>
    <lineage>
        <taxon>Eukaryota</taxon>
        <taxon>Fungi</taxon>
        <taxon>Dikarya</taxon>
        <taxon>Ascomycota</taxon>
        <taxon>Pezizomycotina</taxon>
        <taxon>Dothideomycetes</taxon>
        <taxon>Dothideomycetes incertae sedis</taxon>
        <taxon>Botryosphaeriales</taxon>
        <taxon>Botryosphaeriaceae</taxon>
        <taxon>Neofusicoccum</taxon>
    </lineage>
</organism>
<keyword evidence="2" id="KW-1185">Reference proteome</keyword>
<protein>
    <submittedName>
        <fullName evidence="1">Uncharacterized protein</fullName>
    </submittedName>
</protein>
<dbReference type="Proteomes" id="UP001165186">
    <property type="component" value="Unassembled WGS sequence"/>
</dbReference>
<evidence type="ECO:0000313" key="1">
    <source>
        <dbReference type="EMBL" id="GME43634.1"/>
    </source>
</evidence>